<dbReference type="GO" id="GO:0032259">
    <property type="term" value="P:methylation"/>
    <property type="evidence" value="ECO:0007669"/>
    <property type="project" value="UniProtKB-KW"/>
</dbReference>
<keyword evidence="2" id="KW-0808">Transferase</keyword>
<feature type="domain" description="Methyltransferase type 11" evidence="1">
    <location>
        <begin position="7"/>
        <end position="86"/>
    </location>
</feature>
<evidence type="ECO:0000313" key="2">
    <source>
        <dbReference type="EMBL" id="QDI91712.1"/>
    </source>
</evidence>
<dbReference type="Pfam" id="PF08241">
    <property type="entry name" value="Methyltransf_11"/>
    <property type="match status" value="1"/>
</dbReference>
<dbReference type="GO" id="GO:0008757">
    <property type="term" value="F:S-adenosylmethionine-dependent methyltransferase activity"/>
    <property type="evidence" value="ECO:0007669"/>
    <property type="project" value="InterPro"/>
</dbReference>
<dbReference type="Gene3D" id="3.40.50.150">
    <property type="entry name" value="Vaccinia Virus protein VP39"/>
    <property type="match status" value="1"/>
</dbReference>
<dbReference type="AlphaFoldDB" id="A0A514LIN6"/>
<dbReference type="InterPro" id="IPR013216">
    <property type="entry name" value="Methyltransf_11"/>
</dbReference>
<accession>A0A514LIN6</accession>
<dbReference type="PANTHER" id="PTHR43591">
    <property type="entry name" value="METHYLTRANSFERASE"/>
    <property type="match status" value="1"/>
</dbReference>
<gene>
    <name evidence="2" type="ORF">EPH95_11455</name>
</gene>
<evidence type="ECO:0000313" key="3">
    <source>
        <dbReference type="Proteomes" id="UP000319756"/>
    </source>
</evidence>
<dbReference type="SUPFAM" id="SSF53335">
    <property type="entry name" value="S-adenosyl-L-methionine-dependent methyltransferases"/>
    <property type="match status" value="1"/>
</dbReference>
<dbReference type="InterPro" id="IPR029063">
    <property type="entry name" value="SAM-dependent_MTases_sf"/>
</dbReference>
<dbReference type="OrthoDB" id="43862at2"/>
<keyword evidence="3" id="KW-1185">Reference proteome</keyword>
<dbReference type="KEGG" id="sale:EPH95_11455"/>
<proteinExistence type="predicted"/>
<name>A0A514LIN6_9BACI</name>
<dbReference type="PANTHER" id="PTHR43591:SF24">
    <property type="entry name" value="2-METHOXY-6-POLYPRENYL-1,4-BENZOQUINOL METHYLASE, MITOCHONDRIAL"/>
    <property type="match status" value="1"/>
</dbReference>
<keyword evidence="2" id="KW-0489">Methyltransferase</keyword>
<protein>
    <submittedName>
        <fullName evidence="2">Class I SAM-dependent methyltransferase</fullName>
    </submittedName>
</protein>
<sequence>MYLEKQMKYFNKTDINWFGLDASNDMLEIANSKLENVSLIQANAENMPYSSSTFDFIVNNYALHHFKNKGQALTEIHRILKNDGIYKLHNNSTHDMSQWWVYYYFPSVYGEDLQ</sequence>
<evidence type="ECO:0000259" key="1">
    <source>
        <dbReference type="Pfam" id="PF08241"/>
    </source>
</evidence>
<reference evidence="3" key="1">
    <citation type="submission" date="2019-01" db="EMBL/GenBank/DDBJ databases">
        <title>Genomic analysis of Salicibibacter sp. NKC3-5.</title>
        <authorList>
            <person name="Oh Y.J."/>
        </authorList>
    </citation>
    <scope>NUCLEOTIDE SEQUENCE [LARGE SCALE GENOMIC DNA]</scope>
    <source>
        <strain evidence="3">NKC3-5</strain>
    </source>
</reference>
<dbReference type="EMBL" id="CP035485">
    <property type="protein sequence ID" value="QDI91712.1"/>
    <property type="molecule type" value="Genomic_DNA"/>
</dbReference>
<dbReference type="Proteomes" id="UP000319756">
    <property type="component" value="Chromosome"/>
</dbReference>
<dbReference type="CDD" id="cd02440">
    <property type="entry name" value="AdoMet_MTases"/>
    <property type="match status" value="1"/>
</dbReference>
<organism evidence="2 3">
    <name type="scientific">Salicibibacter halophilus</name>
    <dbReference type="NCBI Taxonomy" id="2502791"/>
    <lineage>
        <taxon>Bacteria</taxon>
        <taxon>Bacillati</taxon>
        <taxon>Bacillota</taxon>
        <taxon>Bacilli</taxon>
        <taxon>Bacillales</taxon>
        <taxon>Bacillaceae</taxon>
        <taxon>Salicibibacter</taxon>
    </lineage>
</organism>